<sequence>MVKLLSVGLSGTTQDIRERLQLDCKTLIKDGYKIAIDETNKGHYTFIGCNVMEGELSFRNYERIKNAVKHHVANMLAELIISREEKKIVYKIVEDNYYYFSAEERKIIYDNTLQLLNDNYGVVADFGFGTRSKNIVEKIAEYLNAHHELVLEGFINFRLKEYREKLARVVDTAVDDFMMELEYQEFIRVLRYFVTIQEPQVEEVHVVIINSGMYKILDEQGNLISNQKLENFVLENDDSINHEDLLITALITIAPYSVMVHVEDHNRASTKSLVDIIKNIFDGRFMICSGCDFCINAYKEDLMPTH</sequence>
<proteinExistence type="predicted"/>
<name>A0A1I4P638_9FIRM</name>
<gene>
    <name evidence="1" type="ORF">SAMN04490355_10584</name>
</gene>
<dbReference type="EMBL" id="FOTS01000058">
    <property type="protein sequence ID" value="SFM23075.1"/>
    <property type="molecule type" value="Genomic_DNA"/>
</dbReference>
<evidence type="ECO:0000313" key="2">
    <source>
        <dbReference type="Proteomes" id="UP000199520"/>
    </source>
</evidence>
<dbReference type="STRING" id="1123291.SAMN04490355_10584"/>
<dbReference type="AlphaFoldDB" id="A0A1I4P638"/>
<dbReference type="Proteomes" id="UP000199520">
    <property type="component" value="Unassembled WGS sequence"/>
</dbReference>
<dbReference type="NCBIfam" id="TIGR02834">
    <property type="entry name" value="spo_ytxC"/>
    <property type="match status" value="1"/>
</dbReference>
<evidence type="ECO:0000313" key="1">
    <source>
        <dbReference type="EMBL" id="SFM23075.1"/>
    </source>
</evidence>
<dbReference type="Pfam" id="PF08812">
    <property type="entry name" value="YtxC"/>
    <property type="match status" value="1"/>
</dbReference>
<protein>
    <submittedName>
        <fullName evidence="1">Putative sporulation protein YtxC</fullName>
    </submittedName>
</protein>
<reference evidence="2" key="1">
    <citation type="submission" date="2016-10" db="EMBL/GenBank/DDBJ databases">
        <authorList>
            <person name="Varghese N."/>
            <person name="Submissions S."/>
        </authorList>
    </citation>
    <scope>NUCLEOTIDE SEQUENCE [LARGE SCALE GENOMIC DNA]</scope>
    <source>
        <strain evidence="2">DSM 13327</strain>
    </source>
</reference>
<accession>A0A1I4P638</accession>
<organism evidence="1 2">
    <name type="scientific">Pelosinus propionicus DSM 13327</name>
    <dbReference type="NCBI Taxonomy" id="1123291"/>
    <lineage>
        <taxon>Bacteria</taxon>
        <taxon>Bacillati</taxon>
        <taxon>Bacillota</taxon>
        <taxon>Negativicutes</taxon>
        <taxon>Selenomonadales</taxon>
        <taxon>Sporomusaceae</taxon>
        <taxon>Pelosinus</taxon>
    </lineage>
</organism>
<keyword evidence="2" id="KW-1185">Reference proteome</keyword>
<dbReference type="InterPro" id="IPR014199">
    <property type="entry name" value="Spore_YtxC"/>
</dbReference>